<organism evidence="1 2">
    <name type="scientific">Solanum tuberosum</name>
    <name type="common">Potato</name>
    <dbReference type="NCBI Taxonomy" id="4113"/>
    <lineage>
        <taxon>Eukaryota</taxon>
        <taxon>Viridiplantae</taxon>
        <taxon>Streptophyta</taxon>
        <taxon>Embryophyta</taxon>
        <taxon>Tracheophyta</taxon>
        <taxon>Spermatophyta</taxon>
        <taxon>Magnoliopsida</taxon>
        <taxon>eudicotyledons</taxon>
        <taxon>Gunneridae</taxon>
        <taxon>Pentapetalae</taxon>
        <taxon>asterids</taxon>
        <taxon>lamiids</taxon>
        <taxon>Solanales</taxon>
        <taxon>Solanaceae</taxon>
        <taxon>Solanoideae</taxon>
        <taxon>Solaneae</taxon>
        <taxon>Solanum</taxon>
    </lineage>
</organism>
<evidence type="ECO:0000313" key="2">
    <source>
        <dbReference type="Proteomes" id="UP000826656"/>
    </source>
</evidence>
<accession>A0ABQ7UAW2</accession>
<dbReference type="PANTHER" id="PTHR34222">
    <property type="entry name" value="GAG_PRE-INTEGRS DOMAIN-CONTAINING PROTEIN"/>
    <property type="match status" value="1"/>
</dbReference>
<reference evidence="1 2" key="1">
    <citation type="journal article" date="2021" name="bioRxiv">
        <title>Chromosome-scale and haplotype-resolved genome assembly of a tetraploid potato cultivar.</title>
        <authorList>
            <person name="Sun H."/>
            <person name="Jiao W.-B."/>
            <person name="Krause K."/>
            <person name="Campoy J.A."/>
            <person name="Goel M."/>
            <person name="Folz-Donahue K."/>
            <person name="Kukat C."/>
            <person name="Huettel B."/>
            <person name="Schneeberger K."/>
        </authorList>
    </citation>
    <scope>NUCLEOTIDE SEQUENCE [LARGE SCALE GENOMIC DNA]</scope>
    <source>
        <strain evidence="1">SolTubOtavaFocal</strain>
        <tissue evidence="1">Leaves</tissue>
    </source>
</reference>
<sequence>MEINDLGQGNLDITFYYTRMKKLWKGLSTLCMKSNCSCLCTCGAKDTMHKAGQDRKLIQFIMGLNEIYTIIRESMLMMNPLPSMGQAFALLVQEEKQREFKPNSQFFIESSSLYVFSSCAPSSSSAFLRNLCGSSDFQNFQTNYTNSGTKTRLLCDYYKRLGHIKDKCYKIDGYPNNSGLNNQSYTNHAQRNQQNNFNSNSQNIGYKGKGIVTNVHGDLHASYSNERSQVNTQNGPTSYPKNIIII</sequence>
<comment type="caution">
    <text evidence="1">The sequence shown here is derived from an EMBL/GenBank/DDBJ whole genome shotgun (WGS) entry which is preliminary data.</text>
</comment>
<evidence type="ECO:0000313" key="1">
    <source>
        <dbReference type="EMBL" id="KAH0743403.1"/>
    </source>
</evidence>
<protein>
    <submittedName>
        <fullName evidence="1">Uncharacterized protein</fullName>
    </submittedName>
</protein>
<dbReference type="Proteomes" id="UP000826656">
    <property type="component" value="Unassembled WGS sequence"/>
</dbReference>
<proteinExistence type="predicted"/>
<gene>
    <name evidence="1" type="ORF">KY290_031396</name>
</gene>
<keyword evidence="2" id="KW-1185">Reference proteome</keyword>
<dbReference type="PANTHER" id="PTHR34222:SF99">
    <property type="entry name" value="PROTEIN, PUTATIVE-RELATED"/>
    <property type="match status" value="1"/>
</dbReference>
<dbReference type="EMBL" id="JAIVGD010000023">
    <property type="protein sequence ID" value="KAH0743403.1"/>
    <property type="molecule type" value="Genomic_DNA"/>
</dbReference>
<name>A0ABQ7UAW2_SOLTU</name>